<comment type="caution">
    <text evidence="1">The sequence shown here is derived from an EMBL/GenBank/DDBJ whole genome shotgun (WGS) entry which is preliminary data.</text>
</comment>
<dbReference type="VEuPathDB" id="PiroplasmaDB:BEWA_035680"/>
<evidence type="ECO:0000313" key="2">
    <source>
        <dbReference type="Proteomes" id="UP000031512"/>
    </source>
</evidence>
<dbReference type="Proteomes" id="UP000031512">
    <property type="component" value="Unassembled WGS sequence"/>
</dbReference>
<accession>L1LDK6</accession>
<sequence>MSKGKTVEVDISYYPRNGEVKKDDKGYYYDSSSGGKVLVTDAWYPDPDGTYMKLTHTPENAKIQNIYHSGNPLSGITDLGTHKSVSVYYWSLDETFENPLLIQLGDEYYIWSKSGTWTNDPGASNNLRGSLNKQNCERNKAHIVKISERVRSGGSTTYECPSGCGTRINLNNFSGSGLTFCTHSISSGSYYAPSFSVSGFINGNSWQAGLPSIRDSSSITVYFESKNNIPIVIDYQKGGEHWFRRNTKDNKTWTAVPKDQASGDKTEKLLNQNPYYLQITLDLSNPSGTYSDNGVSITVRNTPIGDDYYISRHSLCGGLFELKGVTHNDAPLTDIKSGEKLESVSAYYYGTDLKVDRLLRVELRSHNGDVHGHFYKSPKDNESMVLSKSSESSNTGILAGTSVGTGLGGAGLGALAVWKGPALIAKLIARL</sequence>
<dbReference type="KEGG" id="beq:BEWA_035680"/>
<reference evidence="1 2" key="1">
    <citation type="journal article" date="2012" name="BMC Genomics">
        <title>Comparative genomic analysis and phylogenetic position of Theileria equi.</title>
        <authorList>
            <person name="Kappmeyer L.S."/>
            <person name="Thiagarajan M."/>
            <person name="Herndon D.R."/>
            <person name="Ramsay J.D."/>
            <person name="Caler E."/>
            <person name="Djikeng A."/>
            <person name="Gillespie J.J."/>
            <person name="Lau A.O."/>
            <person name="Roalson E.H."/>
            <person name="Silva J.C."/>
            <person name="Silva M.G."/>
            <person name="Suarez C.E."/>
            <person name="Ueti M.W."/>
            <person name="Nene V.M."/>
            <person name="Mealey R.H."/>
            <person name="Knowles D.P."/>
            <person name="Brayton K.A."/>
        </authorList>
    </citation>
    <scope>NUCLEOTIDE SEQUENCE [LARGE SCALE GENOMIC DNA]</scope>
    <source>
        <strain evidence="1 2">WA</strain>
    </source>
</reference>
<dbReference type="STRING" id="1537102.L1LDK6"/>
<gene>
    <name evidence="1" type="ORF">BEWA_035680</name>
</gene>
<protein>
    <submittedName>
        <fullName evidence="1">Uncharacterized protein</fullName>
    </submittedName>
</protein>
<organism evidence="1 2">
    <name type="scientific">Theileria equi strain WA</name>
    <dbReference type="NCBI Taxonomy" id="1537102"/>
    <lineage>
        <taxon>Eukaryota</taxon>
        <taxon>Sar</taxon>
        <taxon>Alveolata</taxon>
        <taxon>Apicomplexa</taxon>
        <taxon>Aconoidasida</taxon>
        <taxon>Piroplasmida</taxon>
        <taxon>Theileriidae</taxon>
        <taxon>Theileria</taxon>
    </lineage>
</organism>
<proteinExistence type="predicted"/>
<dbReference type="EMBL" id="ACOU01000002">
    <property type="protein sequence ID" value="EKX73532.1"/>
    <property type="molecule type" value="Genomic_DNA"/>
</dbReference>
<name>L1LDK6_THEEQ</name>
<dbReference type="GeneID" id="15807936"/>
<evidence type="ECO:0000313" key="1">
    <source>
        <dbReference type="EMBL" id="EKX73532.1"/>
    </source>
</evidence>
<dbReference type="RefSeq" id="XP_004832984.1">
    <property type="nucleotide sequence ID" value="XM_004832927.1"/>
</dbReference>
<dbReference type="AlphaFoldDB" id="L1LDK6"/>
<keyword evidence="2" id="KW-1185">Reference proteome</keyword>